<reference evidence="1" key="1">
    <citation type="submission" date="2018-05" db="EMBL/GenBank/DDBJ databases">
        <authorList>
            <person name="Lanie J.A."/>
            <person name="Ng W.-L."/>
            <person name="Kazmierczak K.M."/>
            <person name="Andrzejewski T.M."/>
            <person name="Davidsen T.M."/>
            <person name="Wayne K.J."/>
            <person name="Tettelin H."/>
            <person name="Glass J.I."/>
            <person name="Rusch D."/>
            <person name="Podicherti R."/>
            <person name="Tsui H.-C.T."/>
            <person name="Winkler M.E."/>
        </authorList>
    </citation>
    <scope>NUCLEOTIDE SEQUENCE</scope>
</reference>
<sequence>MQNRIILLLLFYFLFVFSCQPAPINPTEHSGP</sequence>
<dbReference type="PROSITE" id="PS51257">
    <property type="entry name" value="PROKAR_LIPOPROTEIN"/>
    <property type="match status" value="1"/>
</dbReference>
<proteinExistence type="predicted"/>
<gene>
    <name evidence="1" type="ORF">METZ01_LOCUS388181</name>
</gene>
<dbReference type="AlphaFoldDB" id="A0A382UMN4"/>
<protein>
    <submittedName>
        <fullName evidence="1">Uncharacterized protein</fullName>
    </submittedName>
</protein>
<evidence type="ECO:0000313" key="1">
    <source>
        <dbReference type="EMBL" id="SVD35327.1"/>
    </source>
</evidence>
<feature type="non-terminal residue" evidence="1">
    <location>
        <position position="32"/>
    </location>
</feature>
<dbReference type="EMBL" id="UINC01145290">
    <property type="protein sequence ID" value="SVD35327.1"/>
    <property type="molecule type" value="Genomic_DNA"/>
</dbReference>
<accession>A0A382UMN4</accession>
<organism evidence="1">
    <name type="scientific">marine metagenome</name>
    <dbReference type="NCBI Taxonomy" id="408172"/>
    <lineage>
        <taxon>unclassified sequences</taxon>
        <taxon>metagenomes</taxon>
        <taxon>ecological metagenomes</taxon>
    </lineage>
</organism>
<name>A0A382UMN4_9ZZZZ</name>